<evidence type="ECO:0000256" key="2">
    <source>
        <dbReference type="ARBA" id="ARBA00009810"/>
    </source>
</evidence>
<feature type="domain" description="TonB-dependent receptor plug" evidence="18">
    <location>
        <begin position="88"/>
        <end position="193"/>
    </location>
</feature>
<proteinExistence type="inferred from homology"/>
<evidence type="ECO:0000256" key="16">
    <source>
        <dbReference type="SAM" id="SignalP"/>
    </source>
</evidence>
<dbReference type="Proteomes" id="UP000554144">
    <property type="component" value="Unassembled WGS sequence"/>
</dbReference>
<evidence type="ECO:0000256" key="11">
    <source>
        <dbReference type="ARBA" id="ARBA00023136"/>
    </source>
</evidence>
<dbReference type="GO" id="GO:0015891">
    <property type="term" value="P:siderophore transport"/>
    <property type="evidence" value="ECO:0007669"/>
    <property type="project" value="InterPro"/>
</dbReference>
<dbReference type="PANTHER" id="PTHR32552:SF68">
    <property type="entry name" value="FERRICHROME OUTER MEMBRANE TRANSPORTER_PHAGE RECEPTOR"/>
    <property type="match status" value="1"/>
</dbReference>
<evidence type="ECO:0000256" key="15">
    <source>
        <dbReference type="RuleBase" id="RU003357"/>
    </source>
</evidence>
<keyword evidence="5" id="KW-0410">Iron transport</keyword>
<name>A0A853H3V6_9BURK</name>
<dbReference type="GO" id="GO:0015344">
    <property type="term" value="F:siderophore uptake transmembrane transporter activity"/>
    <property type="evidence" value="ECO:0007669"/>
    <property type="project" value="TreeGrafter"/>
</dbReference>
<dbReference type="PANTHER" id="PTHR32552">
    <property type="entry name" value="FERRICHROME IRON RECEPTOR-RELATED"/>
    <property type="match status" value="1"/>
</dbReference>
<keyword evidence="10 15" id="KW-0798">TonB box</keyword>
<feature type="domain" description="TonB-dependent receptor-like beta-barrel" evidence="17">
    <location>
        <begin position="268"/>
        <end position="699"/>
    </location>
</feature>
<evidence type="ECO:0000256" key="14">
    <source>
        <dbReference type="PROSITE-ProRule" id="PRU01360"/>
    </source>
</evidence>
<dbReference type="AlphaFoldDB" id="A0A853H3V6"/>
<evidence type="ECO:0000256" key="8">
    <source>
        <dbReference type="ARBA" id="ARBA00023004"/>
    </source>
</evidence>
<dbReference type="SUPFAM" id="SSF56935">
    <property type="entry name" value="Porins"/>
    <property type="match status" value="1"/>
</dbReference>
<reference evidence="19 20" key="1">
    <citation type="submission" date="2020-07" db="EMBL/GenBank/DDBJ databases">
        <title>Taxonomic revisions and descriptions of new bacterial species based on genomic comparisons in the high-G+C-content subgroup of the family Alcaligenaceae.</title>
        <authorList>
            <person name="Szabo A."/>
            <person name="Felfoldi T."/>
        </authorList>
    </citation>
    <scope>NUCLEOTIDE SEQUENCE [LARGE SCALE GENOMIC DNA]</scope>
    <source>
        <strain evidence="19 20">DSM 25667</strain>
    </source>
</reference>
<dbReference type="Pfam" id="PF07715">
    <property type="entry name" value="Plug"/>
    <property type="match status" value="1"/>
</dbReference>
<dbReference type="PROSITE" id="PS52016">
    <property type="entry name" value="TONB_DEPENDENT_REC_3"/>
    <property type="match status" value="1"/>
</dbReference>
<dbReference type="InterPro" id="IPR010105">
    <property type="entry name" value="TonB_sidphr_rcpt"/>
</dbReference>
<feature type="chain" id="PRO_5032917538" evidence="16">
    <location>
        <begin position="42"/>
        <end position="730"/>
    </location>
</feature>
<dbReference type="FunFam" id="2.170.130.10:FF:000001">
    <property type="entry name" value="Catecholate siderophore TonB-dependent receptor"/>
    <property type="match status" value="1"/>
</dbReference>
<keyword evidence="9" id="KW-0406">Ion transport</keyword>
<dbReference type="EMBL" id="JACCEV010000002">
    <property type="protein sequence ID" value="NYT85885.1"/>
    <property type="molecule type" value="Genomic_DNA"/>
</dbReference>
<comment type="caution">
    <text evidence="19">The sequence shown here is derived from an EMBL/GenBank/DDBJ whole genome shotgun (WGS) entry which is preliminary data.</text>
</comment>
<evidence type="ECO:0000256" key="12">
    <source>
        <dbReference type="ARBA" id="ARBA00023170"/>
    </source>
</evidence>
<evidence type="ECO:0000259" key="18">
    <source>
        <dbReference type="Pfam" id="PF07715"/>
    </source>
</evidence>
<feature type="signal peptide" evidence="16">
    <location>
        <begin position="1"/>
        <end position="41"/>
    </location>
</feature>
<evidence type="ECO:0000256" key="13">
    <source>
        <dbReference type="ARBA" id="ARBA00023237"/>
    </source>
</evidence>
<organism evidence="19 20">
    <name type="scientific">Pollutimonas harenae</name>
    <dbReference type="NCBI Taxonomy" id="657015"/>
    <lineage>
        <taxon>Bacteria</taxon>
        <taxon>Pseudomonadati</taxon>
        <taxon>Pseudomonadota</taxon>
        <taxon>Betaproteobacteria</taxon>
        <taxon>Burkholderiales</taxon>
        <taxon>Alcaligenaceae</taxon>
        <taxon>Pollutimonas</taxon>
    </lineage>
</organism>
<evidence type="ECO:0000313" key="20">
    <source>
        <dbReference type="Proteomes" id="UP000554144"/>
    </source>
</evidence>
<dbReference type="InterPro" id="IPR036942">
    <property type="entry name" value="Beta-barrel_TonB_sf"/>
</dbReference>
<comment type="similarity">
    <text evidence="2 14 15">Belongs to the TonB-dependent receptor family.</text>
</comment>
<keyword evidence="4 14" id="KW-1134">Transmembrane beta strand</keyword>
<dbReference type="RefSeq" id="WP_167667384.1">
    <property type="nucleotide sequence ID" value="NZ_JACCEV010000002.1"/>
</dbReference>
<keyword evidence="3 14" id="KW-0813">Transport</keyword>
<keyword evidence="11 14" id="KW-0472">Membrane</keyword>
<dbReference type="GO" id="GO:0038023">
    <property type="term" value="F:signaling receptor activity"/>
    <property type="evidence" value="ECO:0007669"/>
    <property type="project" value="InterPro"/>
</dbReference>
<comment type="subcellular location">
    <subcellularLocation>
        <location evidence="1 14">Cell outer membrane</location>
        <topology evidence="1 14">Multi-pass membrane protein</topology>
    </subcellularLocation>
</comment>
<evidence type="ECO:0000256" key="10">
    <source>
        <dbReference type="ARBA" id="ARBA00023077"/>
    </source>
</evidence>
<dbReference type="InterPro" id="IPR037066">
    <property type="entry name" value="Plug_dom_sf"/>
</dbReference>
<dbReference type="CDD" id="cd01347">
    <property type="entry name" value="ligand_gated_channel"/>
    <property type="match status" value="1"/>
</dbReference>
<evidence type="ECO:0000256" key="6">
    <source>
        <dbReference type="ARBA" id="ARBA00022692"/>
    </source>
</evidence>
<dbReference type="InterPro" id="IPR039426">
    <property type="entry name" value="TonB-dep_rcpt-like"/>
</dbReference>
<dbReference type="GO" id="GO:0009279">
    <property type="term" value="C:cell outer membrane"/>
    <property type="evidence" value="ECO:0007669"/>
    <property type="project" value="UniProtKB-SubCell"/>
</dbReference>
<keyword evidence="13 14" id="KW-0998">Cell outer membrane</keyword>
<dbReference type="InterPro" id="IPR012910">
    <property type="entry name" value="Plug_dom"/>
</dbReference>
<dbReference type="Pfam" id="PF00593">
    <property type="entry name" value="TonB_dep_Rec_b-barrel"/>
    <property type="match status" value="1"/>
</dbReference>
<keyword evidence="7 16" id="KW-0732">Signal</keyword>
<evidence type="ECO:0000256" key="3">
    <source>
        <dbReference type="ARBA" id="ARBA00022448"/>
    </source>
</evidence>
<dbReference type="Gene3D" id="2.170.130.10">
    <property type="entry name" value="TonB-dependent receptor, plug domain"/>
    <property type="match status" value="1"/>
</dbReference>
<dbReference type="InterPro" id="IPR000531">
    <property type="entry name" value="Beta-barrel_TonB"/>
</dbReference>
<dbReference type="Gene3D" id="2.40.170.20">
    <property type="entry name" value="TonB-dependent receptor, beta-barrel domain"/>
    <property type="match status" value="1"/>
</dbReference>
<keyword evidence="12 19" id="KW-0675">Receptor</keyword>
<evidence type="ECO:0000256" key="5">
    <source>
        <dbReference type="ARBA" id="ARBA00022496"/>
    </source>
</evidence>
<protein>
    <submittedName>
        <fullName evidence="19">TonB-dependent siderophore receptor</fullName>
    </submittedName>
</protein>
<evidence type="ECO:0000313" key="19">
    <source>
        <dbReference type="EMBL" id="NYT85885.1"/>
    </source>
</evidence>
<evidence type="ECO:0000256" key="4">
    <source>
        <dbReference type="ARBA" id="ARBA00022452"/>
    </source>
</evidence>
<evidence type="ECO:0000256" key="1">
    <source>
        <dbReference type="ARBA" id="ARBA00004571"/>
    </source>
</evidence>
<evidence type="ECO:0000256" key="9">
    <source>
        <dbReference type="ARBA" id="ARBA00023065"/>
    </source>
</evidence>
<evidence type="ECO:0000259" key="17">
    <source>
        <dbReference type="Pfam" id="PF00593"/>
    </source>
</evidence>
<dbReference type="NCBIfam" id="TIGR01783">
    <property type="entry name" value="TonB-siderophor"/>
    <property type="match status" value="1"/>
</dbReference>
<evidence type="ECO:0000256" key="7">
    <source>
        <dbReference type="ARBA" id="ARBA00022729"/>
    </source>
</evidence>
<sequence>MTHLSPSCHKHPTRGRSSLRQITASSLTCALSVALPLTAMGQDGSAEPKTNTPTVSTLLDAITVQSSGLASNIPRTSFASTKTDTLIAETPQSVSVVTRKQLDEQQPQSVSEALNYTPGVFTNLVGATNRYDYVALRGFVEGSTDNTVLDGLKVLSDTGTYSSMQIDPFFLERIDVFRGPSSVLFGRTAPGGVVGLTSKRPLFEPHRKLEFRLGTNNRMEGGFDLTGPVNDEGTAAWRVVGMGRSLDSQLDHAKESRYAIMPSLQLNLSDKTSLLLQGYFQRDPNGGYHSGIPADASITTDHDGNKLSRHFFDGDTTYDRFKREQNMLGYLLEHAFNDRWIVRQNARYTQSNLELQQVYQTGWANQRELSRAYSGADESSRSFAIDNVLQGQFDTGALSHTLLIGADYQRRHVTGTWDYMPVSNLDVYAPVYGNATFLAPNYQTDVDRTLRQQGIYVQDQISYENWRFLLSGRWDQADVSNSSYGTTSEWDGSHFSMRAGIVYLFDNGLSPYASYSESFNPNAYSDQQGNLLPPTTSRQYEVGLRYEPANSDAMYSASLFDLTQDDVATRAIGQSYHEASGAIRSRGLELEAMTAVNKDLTLHASYTLTDIEYTRDTDYEGKTPYQAPRHMASLWAAYQVTPGLSVNGGVRYVGTSWADKENTLKVPSYTLVDLGMKMDLGHYSPTLEGATLQVNAHNVFDKEYVASCVSLLYCYYGAERSVMATLSYNW</sequence>
<keyword evidence="20" id="KW-1185">Reference proteome</keyword>
<keyword evidence="8" id="KW-0408">Iron</keyword>
<keyword evidence="6 14" id="KW-0812">Transmembrane</keyword>
<gene>
    <name evidence="19" type="ORF">H0A62_09740</name>
</gene>
<accession>A0A853H3V6</accession>